<reference evidence="1 2" key="1">
    <citation type="submission" date="2020-02" db="EMBL/GenBank/DDBJ databases">
        <authorList>
            <person name="Ferguson B K."/>
        </authorList>
    </citation>
    <scope>NUCLEOTIDE SEQUENCE [LARGE SCALE GENOMIC DNA]</scope>
</reference>
<organism evidence="1 2">
    <name type="scientific">Trichogramma brassicae</name>
    <dbReference type="NCBI Taxonomy" id="86971"/>
    <lineage>
        <taxon>Eukaryota</taxon>
        <taxon>Metazoa</taxon>
        <taxon>Ecdysozoa</taxon>
        <taxon>Arthropoda</taxon>
        <taxon>Hexapoda</taxon>
        <taxon>Insecta</taxon>
        <taxon>Pterygota</taxon>
        <taxon>Neoptera</taxon>
        <taxon>Endopterygota</taxon>
        <taxon>Hymenoptera</taxon>
        <taxon>Apocrita</taxon>
        <taxon>Proctotrupomorpha</taxon>
        <taxon>Chalcidoidea</taxon>
        <taxon>Trichogrammatidae</taxon>
        <taxon>Trichogramma</taxon>
    </lineage>
</organism>
<gene>
    <name evidence="1" type="ORF">TBRA_LOCUS29</name>
</gene>
<evidence type="ECO:0000313" key="2">
    <source>
        <dbReference type="Proteomes" id="UP000479190"/>
    </source>
</evidence>
<name>A0A6H5HXK6_9HYME</name>
<accession>A0A6H5HXK6</accession>
<evidence type="ECO:0000313" key="1">
    <source>
        <dbReference type="EMBL" id="CAB0027799.1"/>
    </source>
</evidence>
<proteinExistence type="predicted"/>
<dbReference type="Proteomes" id="UP000479190">
    <property type="component" value="Unassembled WGS sequence"/>
</dbReference>
<protein>
    <submittedName>
        <fullName evidence="1">Uncharacterized protein</fullName>
    </submittedName>
</protein>
<keyword evidence="2" id="KW-1185">Reference proteome</keyword>
<sequence>MAEILSNYSIIASVIKRKAHVYARDHMNRSLGVKDIFNKNVHWKKLCGLRNVLRDEKNQIKKTCKISFTKLFIINLKESRPEHHSIYKIERKRRKKKRKNNKAADLRCAKCSACVHRAENNSNEELYDRPCHKAFSDAHQIYDCICRYLKENK</sequence>
<dbReference type="AlphaFoldDB" id="A0A6H5HXK6"/>
<dbReference type="EMBL" id="CADCXV010000002">
    <property type="protein sequence ID" value="CAB0027799.1"/>
    <property type="molecule type" value="Genomic_DNA"/>
</dbReference>